<feature type="transmembrane region" description="Helical" evidence="1">
    <location>
        <begin position="47"/>
        <end position="65"/>
    </location>
</feature>
<dbReference type="InterPro" id="IPR018687">
    <property type="entry name" value="DUF2177_membr"/>
</dbReference>
<name>A0A6C0C2L7_9ZZZZ</name>
<keyword evidence="1" id="KW-1133">Transmembrane helix</keyword>
<dbReference type="EMBL" id="MN739314">
    <property type="protein sequence ID" value="QHS98331.1"/>
    <property type="molecule type" value="Genomic_DNA"/>
</dbReference>
<organism evidence="2">
    <name type="scientific">viral metagenome</name>
    <dbReference type="NCBI Taxonomy" id="1070528"/>
    <lineage>
        <taxon>unclassified sequences</taxon>
        <taxon>metagenomes</taxon>
        <taxon>organismal metagenomes</taxon>
    </lineage>
</organism>
<feature type="transmembrane region" description="Helical" evidence="1">
    <location>
        <begin position="71"/>
        <end position="89"/>
    </location>
</feature>
<sequence>MQTLYNILFIAIVMLLLDRIYIQYVVLPMGFGKMIQNIQGSPMTIDLFAAIACYITLILTLWYFIVYQNKSIFDAFLLGLAIYAVYEFTNYATIKKWNLRILLTDILWGGTLFALTTFFLYMFNKTPIVFN</sequence>
<reference evidence="2" key="1">
    <citation type="journal article" date="2020" name="Nature">
        <title>Giant virus diversity and host interactions through global metagenomics.</title>
        <authorList>
            <person name="Schulz F."/>
            <person name="Roux S."/>
            <person name="Paez-Espino D."/>
            <person name="Jungbluth S."/>
            <person name="Walsh D.A."/>
            <person name="Denef V.J."/>
            <person name="McMahon K.D."/>
            <person name="Konstantinidis K.T."/>
            <person name="Eloe-Fadrosh E.A."/>
            <person name="Kyrpides N.C."/>
            <person name="Woyke T."/>
        </authorList>
    </citation>
    <scope>NUCLEOTIDE SEQUENCE</scope>
    <source>
        <strain evidence="2">GVMAG-M-3300020182-84</strain>
    </source>
</reference>
<dbReference type="Pfam" id="PF09945">
    <property type="entry name" value="DUF2177"/>
    <property type="match status" value="1"/>
</dbReference>
<protein>
    <recommendedName>
        <fullName evidence="3">DUF2177 family protein</fullName>
    </recommendedName>
</protein>
<keyword evidence="1" id="KW-0472">Membrane</keyword>
<feature type="transmembrane region" description="Helical" evidence="1">
    <location>
        <begin position="6"/>
        <end position="27"/>
    </location>
</feature>
<evidence type="ECO:0000313" key="2">
    <source>
        <dbReference type="EMBL" id="QHS98331.1"/>
    </source>
</evidence>
<accession>A0A6C0C2L7</accession>
<feature type="transmembrane region" description="Helical" evidence="1">
    <location>
        <begin position="101"/>
        <end position="123"/>
    </location>
</feature>
<keyword evidence="1" id="KW-0812">Transmembrane</keyword>
<evidence type="ECO:0008006" key="3">
    <source>
        <dbReference type="Google" id="ProtNLM"/>
    </source>
</evidence>
<evidence type="ECO:0000256" key="1">
    <source>
        <dbReference type="SAM" id="Phobius"/>
    </source>
</evidence>
<proteinExistence type="predicted"/>
<dbReference type="AlphaFoldDB" id="A0A6C0C2L7"/>